<comment type="caution">
    <text evidence="1">The sequence shown here is derived from an EMBL/GenBank/DDBJ whole genome shotgun (WGS) entry which is preliminary data.</text>
</comment>
<organism evidence="1 2">
    <name type="scientific">Solanum tuberosum</name>
    <name type="common">Potato</name>
    <dbReference type="NCBI Taxonomy" id="4113"/>
    <lineage>
        <taxon>Eukaryota</taxon>
        <taxon>Viridiplantae</taxon>
        <taxon>Streptophyta</taxon>
        <taxon>Embryophyta</taxon>
        <taxon>Tracheophyta</taxon>
        <taxon>Spermatophyta</taxon>
        <taxon>Magnoliopsida</taxon>
        <taxon>eudicotyledons</taxon>
        <taxon>Gunneridae</taxon>
        <taxon>Pentapetalae</taxon>
        <taxon>asterids</taxon>
        <taxon>lamiids</taxon>
        <taxon>Solanales</taxon>
        <taxon>Solanaceae</taxon>
        <taxon>Solanoideae</taxon>
        <taxon>Solaneae</taxon>
        <taxon>Solanum</taxon>
    </lineage>
</organism>
<name>A0ABQ7VL12_SOLTU</name>
<gene>
    <name evidence="1" type="ORF">KY290_012946</name>
</gene>
<evidence type="ECO:0000313" key="1">
    <source>
        <dbReference type="EMBL" id="KAH0768965.1"/>
    </source>
</evidence>
<dbReference type="Proteomes" id="UP000826656">
    <property type="component" value="Unassembled WGS sequence"/>
</dbReference>
<dbReference type="EMBL" id="JAIVGD010000011">
    <property type="protein sequence ID" value="KAH0768965.1"/>
    <property type="molecule type" value="Genomic_DNA"/>
</dbReference>
<reference evidence="1 2" key="1">
    <citation type="journal article" date="2021" name="bioRxiv">
        <title>Chromosome-scale and haplotype-resolved genome assembly of a tetraploid potato cultivar.</title>
        <authorList>
            <person name="Sun H."/>
            <person name="Jiao W.-B."/>
            <person name="Krause K."/>
            <person name="Campoy J.A."/>
            <person name="Goel M."/>
            <person name="Folz-Donahue K."/>
            <person name="Kukat C."/>
            <person name="Huettel B."/>
            <person name="Schneeberger K."/>
        </authorList>
    </citation>
    <scope>NUCLEOTIDE SEQUENCE [LARGE SCALE GENOMIC DNA]</scope>
    <source>
        <strain evidence="1">SolTubOtavaFocal</strain>
        <tissue evidence="1">Leaves</tissue>
    </source>
</reference>
<evidence type="ECO:0000313" key="2">
    <source>
        <dbReference type="Proteomes" id="UP000826656"/>
    </source>
</evidence>
<accession>A0ABQ7VL12</accession>
<proteinExistence type="predicted"/>
<keyword evidence="2" id="KW-1185">Reference proteome</keyword>
<sequence>MRNQKQNYLLHSHKKLKNKRRRNVSGIPKYAKYVKDVVANNSRLAKYATVALTEEYSSRIQNRLLIKLKDPGSFTV</sequence>
<protein>
    <submittedName>
        <fullName evidence="1">Uncharacterized protein</fullName>
    </submittedName>
</protein>